<dbReference type="GeneID" id="39991645"/>
<proteinExistence type="predicted"/>
<feature type="transmembrane region" description="Helical" evidence="2">
    <location>
        <begin position="117"/>
        <end position="136"/>
    </location>
</feature>
<feature type="region of interest" description="Disordered" evidence="1">
    <location>
        <begin position="22"/>
        <end position="108"/>
    </location>
</feature>
<feature type="compositionally biased region" description="Basic and acidic residues" evidence="1">
    <location>
        <begin position="24"/>
        <end position="34"/>
    </location>
</feature>
<comment type="caution">
    <text evidence="3">The sequence shown here is derived from an EMBL/GenBank/DDBJ whole genome shotgun (WGS) entry which is preliminary data.</text>
</comment>
<protein>
    <submittedName>
        <fullName evidence="3">Uncharacterized protein</fullName>
    </submittedName>
</protein>
<name>A0A1X0NF03_9TRYP</name>
<evidence type="ECO:0000256" key="1">
    <source>
        <dbReference type="SAM" id="MobiDB-lite"/>
    </source>
</evidence>
<keyword evidence="2" id="KW-0812">Transmembrane</keyword>
<keyword evidence="2" id="KW-1133">Transmembrane helix</keyword>
<accession>A0A1X0NF03</accession>
<gene>
    <name evidence="3" type="ORF">TM35_001341040</name>
</gene>
<dbReference type="RefSeq" id="XP_028876845.1">
    <property type="nucleotide sequence ID" value="XM_029031865.1"/>
</dbReference>
<sequence length="137" mass="14701">EEVCTKETNTDLLPEIKYNVVNVSEDKVEEHKQDEEEEETKDPSSPSTNPEVSGGETNAEGETSTNTQGESAPAAPEDPIQSPNTVLNGTNLTDSQMEEESKNANGTDVLRTDSSIMVSYMAPLALLVCVVGFVVVP</sequence>
<evidence type="ECO:0000256" key="2">
    <source>
        <dbReference type="SAM" id="Phobius"/>
    </source>
</evidence>
<feature type="non-terminal residue" evidence="3">
    <location>
        <position position="1"/>
    </location>
</feature>
<feature type="compositionally biased region" description="Polar residues" evidence="1">
    <location>
        <begin position="81"/>
        <end position="95"/>
    </location>
</feature>
<organism evidence="3 4">
    <name type="scientific">Trypanosoma theileri</name>
    <dbReference type="NCBI Taxonomy" id="67003"/>
    <lineage>
        <taxon>Eukaryota</taxon>
        <taxon>Discoba</taxon>
        <taxon>Euglenozoa</taxon>
        <taxon>Kinetoplastea</taxon>
        <taxon>Metakinetoplastina</taxon>
        <taxon>Trypanosomatida</taxon>
        <taxon>Trypanosomatidae</taxon>
        <taxon>Trypanosoma</taxon>
    </lineage>
</organism>
<dbReference type="AlphaFoldDB" id="A0A1X0NF03"/>
<reference evidence="3 4" key="1">
    <citation type="submission" date="2017-03" db="EMBL/GenBank/DDBJ databases">
        <title>An alternative strategy for trypanosome survival in the mammalian bloodstream revealed through genome and transcriptome analysis of the ubiquitous bovine parasite Trypanosoma (Megatrypanum) theileri.</title>
        <authorList>
            <person name="Kelly S."/>
            <person name="Ivens A."/>
            <person name="Mott A."/>
            <person name="O'Neill E."/>
            <person name="Emms D."/>
            <person name="Macleod O."/>
            <person name="Voorheis P."/>
            <person name="Matthews J."/>
            <person name="Matthews K."/>
            <person name="Carrington M."/>
        </authorList>
    </citation>
    <scope>NUCLEOTIDE SEQUENCE [LARGE SCALE GENOMIC DNA]</scope>
    <source>
        <strain evidence="3">Edinburgh</strain>
    </source>
</reference>
<dbReference type="Proteomes" id="UP000192257">
    <property type="component" value="Unassembled WGS sequence"/>
</dbReference>
<keyword evidence="2" id="KW-0472">Membrane</keyword>
<dbReference type="VEuPathDB" id="TriTrypDB:TM35_001341040"/>
<evidence type="ECO:0000313" key="4">
    <source>
        <dbReference type="Proteomes" id="UP000192257"/>
    </source>
</evidence>
<keyword evidence="4" id="KW-1185">Reference proteome</keyword>
<feature type="compositionally biased region" description="Polar residues" evidence="1">
    <location>
        <begin position="60"/>
        <end position="70"/>
    </location>
</feature>
<evidence type="ECO:0000313" key="3">
    <source>
        <dbReference type="EMBL" id="ORC81012.1"/>
    </source>
</evidence>
<dbReference type="EMBL" id="NBCO01000134">
    <property type="protein sequence ID" value="ORC81012.1"/>
    <property type="molecule type" value="Genomic_DNA"/>
</dbReference>